<dbReference type="NCBIfam" id="TIGR04267">
    <property type="entry name" value="mod_HExxH"/>
    <property type="match status" value="1"/>
</dbReference>
<dbReference type="EMBL" id="CP066831">
    <property type="protein sequence ID" value="QQM40849.1"/>
    <property type="molecule type" value="Genomic_DNA"/>
</dbReference>
<organism evidence="1 2">
    <name type="scientific">Streptomyces liliifuscus</name>
    <dbReference type="NCBI Taxonomy" id="2797636"/>
    <lineage>
        <taxon>Bacteria</taxon>
        <taxon>Bacillati</taxon>
        <taxon>Actinomycetota</taxon>
        <taxon>Actinomycetes</taxon>
        <taxon>Kitasatosporales</taxon>
        <taxon>Streptomycetaceae</taxon>
        <taxon>Streptomyces</taxon>
    </lineage>
</organism>
<sequence length="430" mass="45965">MTLAAVPFEVFTELARTRPHPAATAALGAVLHARRMLLLKSLLVLVEQRRAGLAPEVRRSFERDWVLLERAERTDPAAVRDVVDYPMTGAWLTETLAAPEGPVFERHLAHLGGVAVAAAVRAGCQVDGTLTQPSGTLVLPGLGALYCPSGSVRLSGGAGLVRLTDGAGASDVVLTRPLARADPGTRRPVGSGTGWAALRTLPGTTVVLDDLDPYRVPRRGIGPKALPAARRPHSAHRLWARSWGEAQALLSATDAGRGAETGAVLRAVVPLMPLVGDGGTTMSATLRSAPGAVLSQLPADARELAESLVHESHHTKLAALHEFEPLYRPGGGTLHRVAWRPDPRPLSGVLQGAYAHLALTDLWWRARAGPTTPDAWRRKATQQFETYREQVGEALSILLESDELTFAGREFVQEMSRHHESLGVATRNPG</sequence>
<protein>
    <recommendedName>
        <fullName evidence="3">HEXXH motif domain-containing protein</fullName>
    </recommendedName>
</protein>
<dbReference type="RefSeq" id="WP_200395901.1">
    <property type="nucleotide sequence ID" value="NZ_CP066831.1"/>
</dbReference>
<dbReference type="Proteomes" id="UP000595636">
    <property type="component" value="Chromosome"/>
</dbReference>
<evidence type="ECO:0000313" key="1">
    <source>
        <dbReference type="EMBL" id="QQM40849.1"/>
    </source>
</evidence>
<dbReference type="AlphaFoldDB" id="A0A7T7KWZ1"/>
<evidence type="ECO:0008006" key="3">
    <source>
        <dbReference type="Google" id="ProtNLM"/>
    </source>
</evidence>
<keyword evidence="2" id="KW-1185">Reference proteome</keyword>
<reference evidence="1 2" key="1">
    <citation type="submission" date="2020-12" db="EMBL/GenBank/DDBJ databases">
        <title>A novel species.</title>
        <authorList>
            <person name="Li K."/>
        </authorList>
    </citation>
    <scope>NUCLEOTIDE SEQUENCE [LARGE SCALE GENOMIC DNA]</scope>
    <source>
        <strain evidence="1 2">ZYC-3</strain>
    </source>
</reference>
<accession>A0A7T7KWZ1</accession>
<dbReference type="KEGG" id="slf:JEQ17_16115"/>
<proteinExistence type="predicted"/>
<gene>
    <name evidence="1" type="ORF">JEQ17_16115</name>
</gene>
<name>A0A7T7KWZ1_9ACTN</name>
<dbReference type="InterPro" id="IPR026337">
    <property type="entry name" value="AKG_HExxH"/>
</dbReference>
<evidence type="ECO:0000313" key="2">
    <source>
        <dbReference type="Proteomes" id="UP000595636"/>
    </source>
</evidence>